<reference evidence="2" key="1">
    <citation type="submission" date="2019-11" db="EMBL/GenBank/DDBJ databases">
        <authorList>
            <person name="Liu Y."/>
            <person name="Hou J."/>
            <person name="Li T.-Q."/>
            <person name="Guan C.-H."/>
            <person name="Wu X."/>
            <person name="Wu H.-Z."/>
            <person name="Ling F."/>
            <person name="Zhang R."/>
            <person name="Shi X.-G."/>
            <person name="Ren J.-P."/>
            <person name="Chen E.-F."/>
            <person name="Sun J.-M."/>
        </authorList>
    </citation>
    <scope>NUCLEOTIDE SEQUENCE</scope>
    <source>
        <strain evidence="2">Adult_tree_wgs_1</strain>
        <tissue evidence="2">Leaves</tissue>
    </source>
</reference>
<organism evidence="2 3">
    <name type="scientific">Rhododendron simsii</name>
    <name type="common">Sims's rhododendron</name>
    <dbReference type="NCBI Taxonomy" id="118357"/>
    <lineage>
        <taxon>Eukaryota</taxon>
        <taxon>Viridiplantae</taxon>
        <taxon>Streptophyta</taxon>
        <taxon>Embryophyta</taxon>
        <taxon>Tracheophyta</taxon>
        <taxon>Spermatophyta</taxon>
        <taxon>Magnoliopsida</taxon>
        <taxon>eudicotyledons</taxon>
        <taxon>Gunneridae</taxon>
        <taxon>Pentapetalae</taxon>
        <taxon>asterids</taxon>
        <taxon>Ericales</taxon>
        <taxon>Ericaceae</taxon>
        <taxon>Ericoideae</taxon>
        <taxon>Rhodoreae</taxon>
        <taxon>Rhododendron</taxon>
    </lineage>
</organism>
<dbReference type="Proteomes" id="UP000626092">
    <property type="component" value="Unassembled WGS sequence"/>
</dbReference>
<sequence length="130" mass="15214">MSRILMELIVRSDGSIRWNRLEQLIAAISEQASESAGEATKPEDKSTNPLGWKSFDMRAVVSTTKGLFQFILSNKCLRVRIFLARDITKVADIFLEDEVVEWIFNDKDQSRNTSEPELKYKRYFRYNKSW</sequence>
<keyword evidence="3" id="KW-1185">Reference proteome</keyword>
<comment type="caution">
    <text evidence="2">The sequence shown here is derived from an EMBL/GenBank/DDBJ whole genome shotgun (WGS) entry which is preliminary data.</text>
</comment>
<evidence type="ECO:0000256" key="1">
    <source>
        <dbReference type="SAM" id="MobiDB-lite"/>
    </source>
</evidence>
<dbReference type="EMBL" id="WJXA01000007">
    <property type="protein sequence ID" value="KAF7138556.1"/>
    <property type="molecule type" value="Genomic_DNA"/>
</dbReference>
<evidence type="ECO:0000313" key="3">
    <source>
        <dbReference type="Proteomes" id="UP000626092"/>
    </source>
</evidence>
<dbReference type="AlphaFoldDB" id="A0A834LGB7"/>
<dbReference type="OrthoDB" id="1657701at2759"/>
<protein>
    <submittedName>
        <fullName evidence="2">Uncharacterized protein</fullName>
    </submittedName>
</protein>
<feature type="region of interest" description="Disordered" evidence="1">
    <location>
        <begin position="32"/>
        <end position="51"/>
    </location>
</feature>
<proteinExistence type="predicted"/>
<accession>A0A834LGB7</accession>
<gene>
    <name evidence="2" type="ORF">RHSIM_Rhsim07G0168100</name>
</gene>
<name>A0A834LGB7_RHOSS</name>
<evidence type="ECO:0000313" key="2">
    <source>
        <dbReference type="EMBL" id="KAF7138556.1"/>
    </source>
</evidence>